<evidence type="ECO:0000256" key="1">
    <source>
        <dbReference type="ARBA" id="ARBA00005589"/>
    </source>
</evidence>
<keyword evidence="4" id="KW-0694">RNA-binding</keyword>
<dbReference type="SUPFAM" id="SSF46911">
    <property type="entry name" value="Ribosomal protein S18"/>
    <property type="match status" value="1"/>
</dbReference>
<reference evidence="6 7" key="1">
    <citation type="submission" date="2019-01" db="EMBL/GenBank/DDBJ databases">
        <authorList>
            <consortium name="Pathogen Informatics"/>
        </authorList>
    </citation>
    <scope>NUCLEOTIDE SEQUENCE [LARGE SCALE GENOMIC DNA]</scope>
    <source>
        <strain evidence="6 7">NCTC10181</strain>
    </source>
</reference>
<dbReference type="GO" id="GO:0022627">
    <property type="term" value="C:cytosolic small ribosomal subunit"/>
    <property type="evidence" value="ECO:0007669"/>
    <property type="project" value="TreeGrafter"/>
</dbReference>
<gene>
    <name evidence="6" type="primary">MCYN0691</name>
    <name evidence="4" type="synonym">rpsR</name>
    <name evidence="6" type="ORF">NCTC10181_00100</name>
</gene>
<organism evidence="6 7">
    <name type="scientific">Mycoplasmopsis citelli</name>
    <dbReference type="NCBI Taxonomy" id="171281"/>
    <lineage>
        <taxon>Bacteria</taxon>
        <taxon>Bacillati</taxon>
        <taxon>Mycoplasmatota</taxon>
        <taxon>Mycoplasmoidales</taxon>
        <taxon>Metamycoplasmataceae</taxon>
        <taxon>Mycoplasmopsis</taxon>
    </lineage>
</organism>
<dbReference type="PANTHER" id="PTHR13479">
    <property type="entry name" value="30S RIBOSOMAL PROTEIN S18"/>
    <property type="match status" value="1"/>
</dbReference>
<protein>
    <recommendedName>
        <fullName evidence="4">Small ribosomal subunit protein bS18</fullName>
    </recommendedName>
</protein>
<dbReference type="GO" id="GO:0070181">
    <property type="term" value="F:small ribosomal subunit rRNA binding"/>
    <property type="evidence" value="ECO:0007669"/>
    <property type="project" value="TreeGrafter"/>
</dbReference>
<keyword evidence="3 4" id="KW-0687">Ribonucleoprotein</keyword>
<evidence type="ECO:0000256" key="5">
    <source>
        <dbReference type="RuleBase" id="RU003910"/>
    </source>
</evidence>
<dbReference type="InterPro" id="IPR001648">
    <property type="entry name" value="Ribosomal_bS18"/>
</dbReference>
<keyword evidence="7" id="KW-1185">Reference proteome</keyword>
<evidence type="ECO:0000313" key="6">
    <source>
        <dbReference type="EMBL" id="VEU74265.1"/>
    </source>
</evidence>
<evidence type="ECO:0000256" key="2">
    <source>
        <dbReference type="ARBA" id="ARBA00022980"/>
    </source>
</evidence>
<dbReference type="GO" id="GO:0006412">
    <property type="term" value="P:translation"/>
    <property type="evidence" value="ECO:0007669"/>
    <property type="project" value="UniProtKB-UniRule"/>
</dbReference>
<dbReference type="GO" id="GO:0003735">
    <property type="term" value="F:structural constituent of ribosome"/>
    <property type="evidence" value="ECO:0007669"/>
    <property type="project" value="InterPro"/>
</dbReference>
<comment type="function">
    <text evidence="4">Binds as a heterodimer with protein bS6 to the central domain of the 16S rRNA, where it helps stabilize the platform of the 30S subunit.</text>
</comment>
<dbReference type="Proteomes" id="UP000290985">
    <property type="component" value="Chromosome"/>
</dbReference>
<comment type="similarity">
    <text evidence="1 4 5">Belongs to the bacterial ribosomal protein bS18 family.</text>
</comment>
<proteinExistence type="inferred from homology"/>
<accession>A0A449B146</accession>
<dbReference type="Gene3D" id="4.10.640.10">
    <property type="entry name" value="Ribosomal protein S18"/>
    <property type="match status" value="1"/>
</dbReference>
<keyword evidence="2 4" id="KW-0689">Ribosomal protein</keyword>
<dbReference type="InterPro" id="IPR036870">
    <property type="entry name" value="Ribosomal_bS18_sf"/>
</dbReference>
<dbReference type="PRINTS" id="PR00974">
    <property type="entry name" value="RIBOSOMALS18"/>
</dbReference>
<dbReference type="KEGG" id="mcit:NCTC10181_00100"/>
<dbReference type="RefSeq" id="WP_129725109.1">
    <property type="nucleotide sequence ID" value="NZ_CP101807.1"/>
</dbReference>
<evidence type="ECO:0000256" key="3">
    <source>
        <dbReference type="ARBA" id="ARBA00023274"/>
    </source>
</evidence>
<evidence type="ECO:0000256" key="4">
    <source>
        <dbReference type="HAMAP-Rule" id="MF_00270"/>
    </source>
</evidence>
<evidence type="ECO:0000313" key="7">
    <source>
        <dbReference type="Proteomes" id="UP000290985"/>
    </source>
</evidence>
<comment type="subunit">
    <text evidence="4">Part of the 30S ribosomal subunit. Forms a tight heterodimer with protein bS6.</text>
</comment>
<sequence length="88" mass="10166">MAFNPKRKKGFAPRKKFCEFCTEKMPYLDYKNVELLSKYVSANGQIKSKSNTGACAKHQRKLATAIKRARFMALMPYTVVRVRMQKSV</sequence>
<dbReference type="Pfam" id="PF01084">
    <property type="entry name" value="Ribosomal_S18"/>
    <property type="match status" value="1"/>
</dbReference>
<dbReference type="HAMAP" id="MF_00270">
    <property type="entry name" value="Ribosomal_bS18"/>
    <property type="match status" value="1"/>
</dbReference>
<name>A0A449B146_9BACT</name>
<dbReference type="OrthoDB" id="9812008at2"/>
<keyword evidence="4" id="KW-0699">rRNA-binding</keyword>
<dbReference type="NCBIfam" id="TIGR00165">
    <property type="entry name" value="S18"/>
    <property type="match status" value="1"/>
</dbReference>
<dbReference type="PANTHER" id="PTHR13479:SF40">
    <property type="entry name" value="SMALL RIBOSOMAL SUBUNIT PROTEIN BS18M"/>
    <property type="match status" value="1"/>
</dbReference>
<dbReference type="EMBL" id="LR215036">
    <property type="protein sequence ID" value="VEU74265.1"/>
    <property type="molecule type" value="Genomic_DNA"/>
</dbReference>
<dbReference type="AlphaFoldDB" id="A0A449B146"/>